<dbReference type="AlphaFoldDB" id="A0A834SS22"/>
<comment type="caution">
    <text evidence="1">The sequence shown here is derived from an EMBL/GenBank/DDBJ whole genome shotgun (WGS) entry which is preliminary data.</text>
</comment>
<gene>
    <name evidence="1" type="ORF">G2W53_036078</name>
</gene>
<organism evidence="1 2">
    <name type="scientific">Senna tora</name>
    <dbReference type="NCBI Taxonomy" id="362788"/>
    <lineage>
        <taxon>Eukaryota</taxon>
        <taxon>Viridiplantae</taxon>
        <taxon>Streptophyta</taxon>
        <taxon>Embryophyta</taxon>
        <taxon>Tracheophyta</taxon>
        <taxon>Spermatophyta</taxon>
        <taxon>Magnoliopsida</taxon>
        <taxon>eudicotyledons</taxon>
        <taxon>Gunneridae</taxon>
        <taxon>Pentapetalae</taxon>
        <taxon>rosids</taxon>
        <taxon>fabids</taxon>
        <taxon>Fabales</taxon>
        <taxon>Fabaceae</taxon>
        <taxon>Caesalpinioideae</taxon>
        <taxon>Cassia clade</taxon>
        <taxon>Senna</taxon>
    </lineage>
</organism>
<name>A0A834SS22_9FABA</name>
<accession>A0A834SS22</accession>
<sequence length="35" mass="3771">MAGLGGSMDSRRRTRSLIDVVDHVGGCDDVVGEYF</sequence>
<evidence type="ECO:0000313" key="2">
    <source>
        <dbReference type="Proteomes" id="UP000634136"/>
    </source>
</evidence>
<protein>
    <submittedName>
        <fullName evidence="1">Uncharacterized protein</fullName>
    </submittedName>
</protein>
<dbReference type="Proteomes" id="UP000634136">
    <property type="component" value="Unassembled WGS sequence"/>
</dbReference>
<proteinExistence type="predicted"/>
<keyword evidence="2" id="KW-1185">Reference proteome</keyword>
<evidence type="ECO:0000313" key="1">
    <source>
        <dbReference type="EMBL" id="KAF7809335.1"/>
    </source>
</evidence>
<reference evidence="1" key="1">
    <citation type="submission" date="2020-09" db="EMBL/GenBank/DDBJ databases">
        <title>Genome-Enabled Discovery of Anthraquinone Biosynthesis in Senna tora.</title>
        <authorList>
            <person name="Kang S.-H."/>
            <person name="Pandey R.P."/>
            <person name="Lee C.-M."/>
            <person name="Sim J.-S."/>
            <person name="Jeong J.-T."/>
            <person name="Choi B.-S."/>
            <person name="Jung M."/>
            <person name="Ginzburg D."/>
            <person name="Zhao K."/>
            <person name="Won S.Y."/>
            <person name="Oh T.-J."/>
            <person name="Yu Y."/>
            <person name="Kim N.-H."/>
            <person name="Lee O.R."/>
            <person name="Lee T.-H."/>
            <person name="Bashyal P."/>
            <person name="Kim T.-S."/>
            <person name="Lee W.-H."/>
            <person name="Kawkins C."/>
            <person name="Kim C.-K."/>
            <person name="Kim J.S."/>
            <person name="Ahn B.O."/>
            <person name="Rhee S.Y."/>
            <person name="Sohng J.K."/>
        </authorList>
    </citation>
    <scope>NUCLEOTIDE SEQUENCE</scope>
    <source>
        <tissue evidence="1">Leaf</tissue>
    </source>
</reference>
<dbReference type="EMBL" id="JAAIUW010000011">
    <property type="protein sequence ID" value="KAF7809335.1"/>
    <property type="molecule type" value="Genomic_DNA"/>
</dbReference>